<feature type="domain" description="Antitoxin Xre/MbcA/ParS-like toxin-binding" evidence="1">
    <location>
        <begin position="100"/>
        <end position="148"/>
    </location>
</feature>
<dbReference type="STRING" id="241145.SAMN05660776_0930"/>
<dbReference type="EMBL" id="FUYY01000001">
    <property type="protein sequence ID" value="SKB39460.1"/>
    <property type="molecule type" value="Genomic_DNA"/>
</dbReference>
<organism evidence="3 4">
    <name type="scientific">Salegentibacter holothuriorum</name>
    <dbReference type="NCBI Taxonomy" id="241145"/>
    <lineage>
        <taxon>Bacteria</taxon>
        <taxon>Pseudomonadati</taxon>
        <taxon>Bacteroidota</taxon>
        <taxon>Flavobacteriia</taxon>
        <taxon>Flavobacteriales</taxon>
        <taxon>Flavobacteriaceae</taxon>
        <taxon>Salegentibacter</taxon>
    </lineage>
</organism>
<dbReference type="Proteomes" id="UP000190230">
    <property type="component" value="Unassembled WGS sequence"/>
</dbReference>
<dbReference type="Pfam" id="PF09722">
    <property type="entry name" value="Xre_MbcA_ParS_C"/>
    <property type="match status" value="1"/>
</dbReference>
<evidence type="ECO:0000313" key="3">
    <source>
        <dbReference type="EMBL" id="SKB39460.1"/>
    </source>
</evidence>
<dbReference type="RefSeq" id="WP_176132722.1">
    <property type="nucleotide sequence ID" value="NZ_FUYY01000001.1"/>
</dbReference>
<dbReference type="InterPro" id="IPR024467">
    <property type="entry name" value="Xre/MbcA/ParS-like_toxin-bd"/>
</dbReference>
<dbReference type="InterPro" id="IPR046847">
    <property type="entry name" value="Xre-like_HTH"/>
</dbReference>
<feature type="domain" description="Antitoxin Xre-like helix-turn-helix" evidence="2">
    <location>
        <begin position="39"/>
        <end position="93"/>
    </location>
</feature>
<dbReference type="Gene3D" id="1.10.260.40">
    <property type="entry name" value="lambda repressor-like DNA-binding domains"/>
    <property type="match status" value="1"/>
</dbReference>
<gene>
    <name evidence="3" type="ORF">SAMN05660776_0930</name>
</gene>
<dbReference type="AlphaFoldDB" id="A0A1T5AXH3"/>
<sequence>MVETINHKKERETVAKWLDLKSLSLNKGNASFAYLKVLKEGLHRNSVNSFIKHSSLTLKQVAKLIHVSERTLQRYSPEKTMDINSSERLIELTRLFHKGIDVFNEKEKFIAWLDRPNKSLANSKPIGLIETSMGIDLVMDELLRIEHGVFS</sequence>
<keyword evidence="4" id="KW-1185">Reference proteome</keyword>
<protein>
    <submittedName>
        <fullName evidence="3">Putative toxin-antitoxin system antitoxin component, TIGR02293 family</fullName>
    </submittedName>
</protein>
<dbReference type="GO" id="GO:0003677">
    <property type="term" value="F:DNA binding"/>
    <property type="evidence" value="ECO:0007669"/>
    <property type="project" value="InterPro"/>
</dbReference>
<evidence type="ECO:0000259" key="2">
    <source>
        <dbReference type="Pfam" id="PF20432"/>
    </source>
</evidence>
<name>A0A1T5AXH3_9FLAO</name>
<proteinExistence type="predicted"/>
<dbReference type="InterPro" id="IPR010982">
    <property type="entry name" value="Lambda_DNA-bd_dom_sf"/>
</dbReference>
<dbReference type="Pfam" id="PF20432">
    <property type="entry name" value="Xre-like-HTH"/>
    <property type="match status" value="1"/>
</dbReference>
<evidence type="ECO:0000313" key="4">
    <source>
        <dbReference type="Proteomes" id="UP000190230"/>
    </source>
</evidence>
<dbReference type="InterPro" id="IPR011979">
    <property type="entry name" value="Antitox_Xre"/>
</dbReference>
<evidence type="ECO:0000259" key="1">
    <source>
        <dbReference type="Pfam" id="PF09722"/>
    </source>
</evidence>
<dbReference type="NCBIfam" id="TIGR02293">
    <property type="entry name" value="TAS_TIGR02293"/>
    <property type="match status" value="1"/>
</dbReference>
<reference evidence="4" key="1">
    <citation type="submission" date="2017-02" db="EMBL/GenBank/DDBJ databases">
        <authorList>
            <person name="Varghese N."/>
            <person name="Submissions S."/>
        </authorList>
    </citation>
    <scope>NUCLEOTIDE SEQUENCE [LARGE SCALE GENOMIC DNA]</scope>
    <source>
        <strain evidence="4">DSM 23405</strain>
    </source>
</reference>
<accession>A0A1T5AXH3</accession>